<evidence type="ECO:0000313" key="2">
    <source>
        <dbReference type="Proteomes" id="UP000247345"/>
    </source>
</evidence>
<organism evidence="1 2">
    <name type="scientific">Polaribacter butkevichii</name>
    <dbReference type="NCBI Taxonomy" id="218490"/>
    <lineage>
        <taxon>Bacteria</taxon>
        <taxon>Pseudomonadati</taxon>
        <taxon>Bacteroidota</taxon>
        <taxon>Flavobacteriia</taxon>
        <taxon>Flavobacteriales</taxon>
        <taxon>Flavobacteriaceae</taxon>
    </lineage>
</organism>
<dbReference type="EMBL" id="MSCK01000001">
    <property type="protein sequence ID" value="PQJ72778.1"/>
    <property type="molecule type" value="Genomic_DNA"/>
</dbReference>
<evidence type="ECO:0000313" key="1">
    <source>
        <dbReference type="EMBL" id="PQJ72778.1"/>
    </source>
</evidence>
<reference evidence="1 2" key="1">
    <citation type="submission" date="2016-12" db="EMBL/GenBank/DDBJ databases">
        <title>Trade-off between light-utilization and light-protection in marine flavobacteria.</title>
        <authorList>
            <person name="Kumagai Y."/>
            <person name="Yoshizawa S."/>
            <person name="Kogure K."/>
            <person name="Iwasaki W."/>
        </authorList>
    </citation>
    <scope>NUCLEOTIDE SEQUENCE [LARGE SCALE GENOMIC DNA]</scope>
    <source>
        <strain evidence="1 2">KCTC 12100</strain>
    </source>
</reference>
<comment type="caution">
    <text evidence="1">The sequence shown here is derived from an EMBL/GenBank/DDBJ whole genome shotgun (WGS) entry which is preliminary data.</text>
</comment>
<dbReference type="Proteomes" id="UP000247345">
    <property type="component" value="Unassembled WGS sequence"/>
</dbReference>
<dbReference type="Pfam" id="PF18976">
    <property type="entry name" value="DUF5712"/>
    <property type="match status" value="1"/>
</dbReference>
<name>A0A2P6CD43_9FLAO</name>
<proteinExistence type="predicted"/>
<protein>
    <recommendedName>
        <fullName evidence="3">Mobilization protein</fullName>
    </recommendedName>
</protein>
<gene>
    <name evidence="1" type="ORF">BTO14_05685</name>
</gene>
<accession>A0A2P6CD43</accession>
<dbReference type="InterPro" id="IPR043766">
    <property type="entry name" value="BfmA-like"/>
</dbReference>
<dbReference type="RefSeq" id="WP_105048442.1">
    <property type="nucleotide sequence ID" value="NZ_CP150661.1"/>
</dbReference>
<dbReference type="OrthoDB" id="1404627at2"/>
<sequence length="306" mass="35958">MPISKPHSTLGATNTSSCSDLAMYLEKENNDLDKLLKKTNSINDKRKIESRKQFFFSHSENNISTNQVISTIDSNIKKLGKKDAKYFAPTINFSKEELKHIIQSVTDKKDAKNVWELNIQEYELYNNKIKEYTKLIMTNYAKNFNRENKGLKSGNDLVYFAKIEHFRKFKGIDDEVLKGIYKTGDLKPGINSHVHLIVSRKDKTQKLKLTPTTKERSTTRTIGGNTYHVGFDRMKWINMNEKSFDDFFQYKRKEREKFINQYILKNGSPKEKAALLKEIETKEQVIENTQNYVKNNTRNTSKRWRW</sequence>
<dbReference type="AlphaFoldDB" id="A0A2P6CD43"/>
<evidence type="ECO:0008006" key="3">
    <source>
        <dbReference type="Google" id="ProtNLM"/>
    </source>
</evidence>
<keyword evidence="2" id="KW-1185">Reference proteome</keyword>